<dbReference type="PANTHER" id="PTHR33377">
    <property type="entry name" value="OS10G0134700 PROTEIN-RELATED"/>
    <property type="match status" value="1"/>
</dbReference>
<protein>
    <recommendedName>
        <fullName evidence="6">Disease resistance N-terminal domain-containing protein</fullName>
    </recommendedName>
</protein>
<dbReference type="GO" id="GO:0000166">
    <property type="term" value="F:nucleotide binding"/>
    <property type="evidence" value="ECO:0007669"/>
    <property type="project" value="UniProtKB-KW"/>
</dbReference>
<dbReference type="SUPFAM" id="SSF52540">
    <property type="entry name" value="P-loop containing nucleoside triphosphate hydrolases"/>
    <property type="match status" value="1"/>
</dbReference>
<dbReference type="EMBL" id="OZ075127">
    <property type="protein sequence ID" value="CAL4947714.1"/>
    <property type="molecule type" value="Genomic_DNA"/>
</dbReference>
<evidence type="ECO:0000313" key="7">
    <source>
        <dbReference type="EMBL" id="CAL4947714.1"/>
    </source>
</evidence>
<accession>A0ABC8YRF7</accession>
<dbReference type="Gene3D" id="1.20.5.4130">
    <property type="match status" value="1"/>
</dbReference>
<evidence type="ECO:0000256" key="2">
    <source>
        <dbReference type="ARBA" id="ARBA00022614"/>
    </source>
</evidence>
<organism evidence="7 8">
    <name type="scientific">Urochloa decumbens</name>
    <dbReference type="NCBI Taxonomy" id="240449"/>
    <lineage>
        <taxon>Eukaryota</taxon>
        <taxon>Viridiplantae</taxon>
        <taxon>Streptophyta</taxon>
        <taxon>Embryophyta</taxon>
        <taxon>Tracheophyta</taxon>
        <taxon>Spermatophyta</taxon>
        <taxon>Magnoliopsida</taxon>
        <taxon>Liliopsida</taxon>
        <taxon>Poales</taxon>
        <taxon>Poaceae</taxon>
        <taxon>PACMAD clade</taxon>
        <taxon>Panicoideae</taxon>
        <taxon>Panicodae</taxon>
        <taxon>Paniceae</taxon>
        <taxon>Melinidinae</taxon>
        <taxon>Urochloa</taxon>
    </lineage>
</organism>
<evidence type="ECO:0000256" key="3">
    <source>
        <dbReference type="ARBA" id="ARBA00022737"/>
    </source>
</evidence>
<dbReference type="InterPro" id="IPR027417">
    <property type="entry name" value="P-loop_NTPase"/>
</dbReference>
<name>A0ABC8YRF7_9POAL</name>
<keyword evidence="2" id="KW-0433">Leucine-rich repeat</keyword>
<keyword evidence="8" id="KW-1185">Reference proteome</keyword>
<proteinExistence type="inferred from homology"/>
<dbReference type="GO" id="GO:0006952">
    <property type="term" value="P:defense response"/>
    <property type="evidence" value="ECO:0007669"/>
    <property type="project" value="UniProtKB-KW"/>
</dbReference>
<dbReference type="InterPro" id="IPR041118">
    <property type="entry name" value="Rx_N"/>
</dbReference>
<keyword evidence="5" id="KW-0611">Plant defense</keyword>
<dbReference type="PANTHER" id="PTHR33377:SF36">
    <property type="entry name" value="OS01G0720900 PROTEIN"/>
    <property type="match status" value="1"/>
</dbReference>
<dbReference type="Gene3D" id="3.40.50.300">
    <property type="entry name" value="P-loop containing nucleotide triphosphate hydrolases"/>
    <property type="match status" value="1"/>
</dbReference>
<evidence type="ECO:0000256" key="5">
    <source>
        <dbReference type="ARBA" id="ARBA00022821"/>
    </source>
</evidence>
<feature type="domain" description="Disease resistance N-terminal" evidence="6">
    <location>
        <begin position="9"/>
        <end position="96"/>
    </location>
</feature>
<comment type="similarity">
    <text evidence="1">Belongs to the disease resistance NB-LRR family.</text>
</comment>
<evidence type="ECO:0000256" key="4">
    <source>
        <dbReference type="ARBA" id="ARBA00022741"/>
    </source>
</evidence>
<keyword evidence="4" id="KW-0547">Nucleotide-binding</keyword>
<gene>
    <name evidence="7" type="ORF">URODEC1_LOCUS36946</name>
</gene>
<sequence length="490" mass="55953">MEKFVAAVLGGLVSRSVSFVVNTCSRQKGVEEYLQQLRGVLLRIQATVEEAEGRHITNQAMLRQLQMLREALYKGCYLLDNFTYRMQQQQRNNDQVSGHSFALSISSPDKRLCSSTRRMGVEFQGDQLKELQEMLRSLHSIMDDMAEFIVFLKSYPHISREPYNEYMFLEKCIFGRHAEVNKIISFLLKPESPGAESLQVLPIIGPPRVGKSTLVEHVCYDERVRNHFSSIMLCSGDPTAAPEASALVKKQTRGSHRRSLVVMELADGLVIDERECRKLYSSTSDMPPGSKVIITSRSDNILKFGTTGAIRLDFLSQEAYWYFFKVIAFGSTNPDDHPELASIAMEIAEDLDRSFLCANLCGGFLRANMDCRFWRQILELERNHVERNILNFGERPQTLVHKKQTPYVLSLSNNSMRLKVFYCQTHCPQNEVAKTTAHEVQTGSIESYRRRLGVLVWKSCILPYHSYTMICKMGAPAHVMNKKKRPHSMV</sequence>
<keyword evidence="3" id="KW-0677">Repeat</keyword>
<reference evidence="7" key="1">
    <citation type="submission" date="2024-10" db="EMBL/GenBank/DDBJ databases">
        <authorList>
            <person name="Ryan C."/>
        </authorList>
    </citation>
    <scope>NUCLEOTIDE SEQUENCE [LARGE SCALE GENOMIC DNA]</scope>
</reference>
<evidence type="ECO:0000259" key="6">
    <source>
        <dbReference type="Pfam" id="PF18052"/>
    </source>
</evidence>
<evidence type="ECO:0000256" key="1">
    <source>
        <dbReference type="ARBA" id="ARBA00008894"/>
    </source>
</evidence>
<dbReference type="Proteomes" id="UP001497457">
    <property type="component" value="Chromosome 17b"/>
</dbReference>
<dbReference type="AlphaFoldDB" id="A0ABC8YRF7"/>
<evidence type="ECO:0000313" key="8">
    <source>
        <dbReference type="Proteomes" id="UP001497457"/>
    </source>
</evidence>
<dbReference type="Pfam" id="PF18052">
    <property type="entry name" value="Rx_N"/>
    <property type="match status" value="1"/>
</dbReference>